<evidence type="ECO:0000256" key="7">
    <source>
        <dbReference type="ARBA" id="ARBA00038061"/>
    </source>
</evidence>
<keyword evidence="4" id="KW-0342">GTP-binding</keyword>
<dbReference type="STRING" id="42156.A0A3P6T9L4"/>
<dbReference type="SUPFAM" id="SSF52540">
    <property type="entry name" value="P-loop containing nucleoside triphosphate hydrolases"/>
    <property type="match status" value="1"/>
</dbReference>
<dbReference type="Pfam" id="PF00071">
    <property type="entry name" value="Ras"/>
    <property type="match status" value="1"/>
</dbReference>
<gene>
    <name evidence="8" type="ORF">NLS_LOCUS4584</name>
</gene>
<dbReference type="PROSITE" id="PS51421">
    <property type="entry name" value="RAS"/>
    <property type="match status" value="1"/>
</dbReference>
<dbReference type="AlphaFoldDB" id="A0A3P6T9L4"/>
<dbReference type="EMBL" id="UYRX01000300">
    <property type="protein sequence ID" value="VDK79603.1"/>
    <property type="molecule type" value="Genomic_DNA"/>
</dbReference>
<keyword evidence="2" id="KW-1003">Cell membrane</keyword>
<dbReference type="OrthoDB" id="265044at2759"/>
<evidence type="ECO:0000313" key="8">
    <source>
        <dbReference type="EMBL" id="VDK79603.1"/>
    </source>
</evidence>
<dbReference type="PANTHER" id="PTHR46149:SF7">
    <property type="entry name" value="GTP-BINDING PROTEIN DI-RAS2"/>
    <property type="match status" value="1"/>
</dbReference>
<dbReference type="PROSITE" id="PS51419">
    <property type="entry name" value="RAB"/>
    <property type="match status" value="1"/>
</dbReference>
<keyword evidence="3" id="KW-0488">Methylation</keyword>
<keyword evidence="6" id="KW-0449">Lipoprotein</keyword>
<dbReference type="PANTHER" id="PTHR46149">
    <property type="entry name" value="MIP08469P"/>
    <property type="match status" value="1"/>
</dbReference>
<keyword evidence="9" id="KW-1185">Reference proteome</keyword>
<name>A0A3P6T9L4_LITSI</name>
<dbReference type="SMART" id="SM00174">
    <property type="entry name" value="RHO"/>
    <property type="match status" value="1"/>
</dbReference>
<organism evidence="8 9">
    <name type="scientific">Litomosoides sigmodontis</name>
    <name type="common">Filarial nematode worm</name>
    <dbReference type="NCBI Taxonomy" id="42156"/>
    <lineage>
        <taxon>Eukaryota</taxon>
        <taxon>Metazoa</taxon>
        <taxon>Ecdysozoa</taxon>
        <taxon>Nematoda</taxon>
        <taxon>Chromadorea</taxon>
        <taxon>Rhabditida</taxon>
        <taxon>Spirurina</taxon>
        <taxon>Spiruromorpha</taxon>
        <taxon>Filarioidea</taxon>
        <taxon>Onchocercidae</taxon>
        <taxon>Litomosoides</taxon>
    </lineage>
</organism>
<dbReference type="Gene3D" id="3.40.50.300">
    <property type="entry name" value="P-loop containing nucleotide triphosphate hydrolases"/>
    <property type="match status" value="1"/>
</dbReference>
<dbReference type="OMA" id="RVLMVQI"/>
<evidence type="ECO:0000256" key="6">
    <source>
        <dbReference type="ARBA" id="ARBA00023288"/>
    </source>
</evidence>
<dbReference type="NCBIfam" id="TIGR00231">
    <property type="entry name" value="small_GTP"/>
    <property type="match status" value="1"/>
</dbReference>
<comment type="similarity">
    <text evidence="7">Belongs to the small GTPase superfamily. RasD family.</text>
</comment>
<evidence type="ECO:0000256" key="4">
    <source>
        <dbReference type="ARBA" id="ARBA00023134"/>
    </source>
</evidence>
<evidence type="ECO:0000256" key="1">
    <source>
        <dbReference type="ARBA" id="ARBA00004193"/>
    </source>
</evidence>
<dbReference type="Proteomes" id="UP000277928">
    <property type="component" value="Unassembled WGS sequence"/>
</dbReference>
<dbReference type="GO" id="GO:0005525">
    <property type="term" value="F:GTP binding"/>
    <property type="evidence" value="ECO:0007669"/>
    <property type="project" value="UniProtKB-KW"/>
</dbReference>
<dbReference type="PRINTS" id="PR00449">
    <property type="entry name" value="RASTRNSFRMNG"/>
</dbReference>
<evidence type="ECO:0000313" key="9">
    <source>
        <dbReference type="Proteomes" id="UP000277928"/>
    </source>
</evidence>
<sequence length="234" mass="26684">MRLRFGSTRERYNSTVETTTQYTLFILGAPKVGKTALVGQFLWEEFIKNYRPTVEEFNWIEYKKDDGGRTLLQVIDSSGSRDFLAMRHLYARIGDAFVVVFAVDDPTSLDEAKDIIEEVQERNTKKAPILLVANKIDLYECEEQWAAKESRIYALNNQLHFAALSATSLPQVTETFWCVLSEVGNFHPTKMKRRRQSMPTTRGSSAGYSGIEIKAVELLSRKHAVDKKKMCAIS</sequence>
<dbReference type="SMART" id="SM00175">
    <property type="entry name" value="RAB"/>
    <property type="match status" value="1"/>
</dbReference>
<dbReference type="InterPro" id="IPR052236">
    <property type="entry name" value="Small_GTPase_RasD"/>
</dbReference>
<dbReference type="InterPro" id="IPR001806">
    <property type="entry name" value="Small_GTPase"/>
</dbReference>
<evidence type="ECO:0000256" key="5">
    <source>
        <dbReference type="ARBA" id="ARBA00023136"/>
    </source>
</evidence>
<dbReference type="GO" id="GO:0005886">
    <property type="term" value="C:plasma membrane"/>
    <property type="evidence" value="ECO:0007669"/>
    <property type="project" value="UniProtKB-SubCell"/>
</dbReference>
<dbReference type="GO" id="GO:0003924">
    <property type="term" value="F:GTPase activity"/>
    <property type="evidence" value="ECO:0007669"/>
    <property type="project" value="InterPro"/>
</dbReference>
<dbReference type="InterPro" id="IPR027417">
    <property type="entry name" value="P-loop_NTPase"/>
</dbReference>
<evidence type="ECO:0000256" key="3">
    <source>
        <dbReference type="ARBA" id="ARBA00022481"/>
    </source>
</evidence>
<proteinExistence type="inferred from homology"/>
<comment type="subcellular location">
    <subcellularLocation>
        <location evidence="1">Cell membrane</location>
        <topology evidence="1">Lipid-anchor</topology>
    </subcellularLocation>
</comment>
<dbReference type="InterPro" id="IPR005225">
    <property type="entry name" value="Small_GTP-bd"/>
</dbReference>
<dbReference type="SMART" id="SM00173">
    <property type="entry name" value="RAS"/>
    <property type="match status" value="1"/>
</dbReference>
<reference evidence="8 9" key="1">
    <citation type="submission" date="2018-08" db="EMBL/GenBank/DDBJ databases">
        <authorList>
            <person name="Laetsch R D."/>
            <person name="Stevens L."/>
            <person name="Kumar S."/>
            <person name="Blaxter L. M."/>
        </authorList>
    </citation>
    <scope>NUCLEOTIDE SEQUENCE [LARGE SCALE GENOMIC DNA]</scope>
</reference>
<accession>A0A3P6T9L4</accession>
<evidence type="ECO:0000256" key="2">
    <source>
        <dbReference type="ARBA" id="ARBA00022475"/>
    </source>
</evidence>
<keyword evidence="4" id="KW-0547">Nucleotide-binding</keyword>
<keyword evidence="5" id="KW-0472">Membrane</keyword>
<protein>
    <submittedName>
        <fullName evidence="8">Uncharacterized protein</fullName>
    </submittedName>
</protein>